<reference evidence="12" key="1">
    <citation type="submission" date="2024-07" db="EMBL/GenBank/DDBJ databases">
        <authorList>
            <person name="fu j."/>
        </authorList>
    </citation>
    <scope>NUCLEOTIDE SEQUENCE</scope>
    <source>
        <strain evidence="12">P10A9</strain>
    </source>
</reference>
<dbReference type="PANTHER" id="PTHR43128:SF16">
    <property type="entry name" value="L-LACTATE DEHYDROGENASE"/>
    <property type="match status" value="1"/>
</dbReference>
<evidence type="ECO:0000256" key="6">
    <source>
        <dbReference type="ARBA" id="ARBA00049258"/>
    </source>
</evidence>
<dbReference type="EC" id="1.1.1.27" evidence="3 7"/>
<evidence type="ECO:0000256" key="1">
    <source>
        <dbReference type="ARBA" id="ARBA00004843"/>
    </source>
</evidence>
<dbReference type="GO" id="GO:0006096">
    <property type="term" value="P:glycolytic process"/>
    <property type="evidence" value="ECO:0007669"/>
    <property type="project" value="UniProtKB-UniRule"/>
</dbReference>
<comment type="function">
    <text evidence="7">Catalyzes the conversion of lactate to pyruvate.</text>
</comment>
<dbReference type="SUPFAM" id="SSF51735">
    <property type="entry name" value="NAD(P)-binding Rossmann-fold domains"/>
    <property type="match status" value="1"/>
</dbReference>
<feature type="binding site" evidence="7">
    <location>
        <position position="146"/>
    </location>
    <ligand>
        <name>NAD(+)</name>
        <dbReference type="ChEBI" id="CHEBI:57540"/>
    </ligand>
</feature>
<feature type="modified residue" description="Phosphotyrosine" evidence="7">
    <location>
        <position position="225"/>
    </location>
</feature>
<dbReference type="RefSeq" id="WP_369045258.1">
    <property type="nucleotide sequence ID" value="NZ_CP163302.1"/>
</dbReference>
<evidence type="ECO:0000259" key="10">
    <source>
        <dbReference type="Pfam" id="PF00056"/>
    </source>
</evidence>
<evidence type="ECO:0000256" key="7">
    <source>
        <dbReference type="HAMAP-Rule" id="MF_00488"/>
    </source>
</evidence>
<dbReference type="InterPro" id="IPR036291">
    <property type="entry name" value="NAD(P)-bd_dom_sf"/>
</dbReference>
<keyword evidence="4 7" id="KW-0560">Oxidoreductase</keyword>
<comment type="subunit">
    <text evidence="7">Homotetramer.</text>
</comment>
<evidence type="ECO:0000256" key="9">
    <source>
        <dbReference type="PIRSR" id="PIRSR000102-3"/>
    </source>
</evidence>
<comment type="subcellular location">
    <subcellularLocation>
        <location evidence="7">Cytoplasm</location>
    </subcellularLocation>
</comment>
<dbReference type="Gene3D" id="3.90.110.10">
    <property type="entry name" value="Lactate dehydrogenase/glycoside hydrolase, family 4, C-terminal"/>
    <property type="match status" value="1"/>
</dbReference>
<feature type="binding site" evidence="7">
    <location>
        <position position="156"/>
    </location>
    <ligand>
        <name>beta-D-fructose 1,6-bisphosphate</name>
        <dbReference type="ChEBI" id="CHEBI:32966"/>
        <note>allosteric activator</note>
    </ligand>
</feature>
<feature type="binding site" evidence="7">
    <location>
        <begin position="82"/>
        <end position="83"/>
    </location>
    <ligand>
        <name>NAD(+)</name>
        <dbReference type="ChEBI" id="CHEBI:57540"/>
    </ligand>
</feature>
<evidence type="ECO:0000256" key="8">
    <source>
        <dbReference type="PIRSR" id="PIRSR000102-1"/>
    </source>
</evidence>
<dbReference type="InterPro" id="IPR015955">
    <property type="entry name" value="Lactate_DH/Glyco_Ohase_4_C"/>
</dbReference>
<dbReference type="PANTHER" id="PTHR43128">
    <property type="entry name" value="L-2-HYDROXYCARBOXYLATE DEHYDROGENASE (NAD(P)(+))"/>
    <property type="match status" value="1"/>
</dbReference>
<gene>
    <name evidence="7" type="primary">ldh</name>
    <name evidence="12" type="ORF">AB5L97_15035</name>
</gene>
<feature type="binding site" evidence="9">
    <location>
        <position position="98"/>
    </location>
    <ligand>
        <name>NAD(+)</name>
        <dbReference type="ChEBI" id="CHEBI:57540"/>
    </ligand>
</feature>
<dbReference type="PROSITE" id="PS00064">
    <property type="entry name" value="L_LDH"/>
    <property type="match status" value="1"/>
</dbReference>
<evidence type="ECO:0000256" key="5">
    <source>
        <dbReference type="ARBA" id="ARBA00023027"/>
    </source>
</evidence>
<feature type="binding site" evidence="7">
    <location>
        <position position="85"/>
    </location>
    <ligand>
        <name>substrate</name>
    </ligand>
</feature>
<dbReference type="InterPro" id="IPR001236">
    <property type="entry name" value="Lactate/malate_DH_N"/>
</dbReference>
<dbReference type="HAMAP" id="MF_00488">
    <property type="entry name" value="Lactate_dehydrog"/>
    <property type="match status" value="1"/>
</dbReference>
<dbReference type="GO" id="GO:0006089">
    <property type="term" value="P:lactate metabolic process"/>
    <property type="evidence" value="ECO:0007669"/>
    <property type="project" value="TreeGrafter"/>
</dbReference>
<evidence type="ECO:0000256" key="3">
    <source>
        <dbReference type="ARBA" id="ARBA00012967"/>
    </source>
</evidence>
<comment type="pathway">
    <text evidence="1 7">Fermentation; pyruvate fermentation to lactate; (S)-lactate from pyruvate: step 1/1.</text>
</comment>
<protein>
    <recommendedName>
        <fullName evidence="3 7">L-lactate dehydrogenase</fullName>
        <shortName evidence="7">L-LDH</shortName>
        <ecNumber evidence="3 7">1.1.1.27</ecNumber>
    </recommendedName>
</protein>
<dbReference type="CDD" id="cd05292">
    <property type="entry name" value="LDH_2"/>
    <property type="match status" value="1"/>
</dbReference>
<dbReference type="PIRSF" id="PIRSF000102">
    <property type="entry name" value="Lac_mal_DH"/>
    <property type="match status" value="1"/>
</dbReference>
<dbReference type="Pfam" id="PF00056">
    <property type="entry name" value="Ldh_1_N"/>
    <property type="match status" value="1"/>
</dbReference>
<dbReference type="KEGG" id="spue:AB5L97_15035"/>
<feature type="binding site" evidence="7">
    <location>
        <position position="171"/>
    </location>
    <ligand>
        <name>beta-D-fructose 1,6-bisphosphate</name>
        <dbReference type="ChEBI" id="CHEBI:32966"/>
        <note>allosteric activator</note>
    </ligand>
</feature>
<evidence type="ECO:0000256" key="2">
    <source>
        <dbReference type="ARBA" id="ARBA00006054"/>
    </source>
</evidence>
<feature type="binding site" evidence="9">
    <location>
        <begin position="12"/>
        <end position="17"/>
    </location>
    <ligand>
        <name>NAD(+)</name>
        <dbReference type="ChEBI" id="CHEBI:57540"/>
    </ligand>
</feature>
<feature type="binding site" evidence="7">
    <location>
        <position position="42"/>
    </location>
    <ligand>
        <name>NAD(+)</name>
        <dbReference type="ChEBI" id="CHEBI:57540"/>
    </ligand>
</feature>
<feature type="active site" description="Proton acceptor" evidence="7 8">
    <location>
        <position position="178"/>
    </location>
</feature>
<dbReference type="SUPFAM" id="SSF56327">
    <property type="entry name" value="LDH C-terminal domain-like"/>
    <property type="match status" value="1"/>
</dbReference>
<feature type="binding site" evidence="7">
    <location>
        <begin position="123"/>
        <end position="126"/>
    </location>
    <ligand>
        <name>substrate</name>
    </ligand>
</feature>
<keyword evidence="7" id="KW-0021">Allosteric enzyme</keyword>
<feature type="binding site" evidence="7 9">
    <location>
        <begin position="121"/>
        <end position="123"/>
    </location>
    <ligand>
        <name>NAD(+)</name>
        <dbReference type="ChEBI" id="CHEBI:57540"/>
    </ligand>
</feature>
<dbReference type="Gene3D" id="3.40.50.720">
    <property type="entry name" value="NAD(P)-binding Rossmann-like Domain"/>
    <property type="match status" value="1"/>
</dbReference>
<feature type="binding site" evidence="7">
    <location>
        <begin position="151"/>
        <end position="154"/>
    </location>
    <ligand>
        <name>substrate</name>
    </ligand>
</feature>
<feature type="binding site" evidence="7">
    <location>
        <position position="234"/>
    </location>
    <ligand>
        <name>substrate</name>
    </ligand>
</feature>
<dbReference type="NCBIfam" id="TIGR01771">
    <property type="entry name" value="L-LDH-NAD"/>
    <property type="match status" value="1"/>
</dbReference>
<evidence type="ECO:0000313" key="12">
    <source>
        <dbReference type="EMBL" id="XDP44573.1"/>
    </source>
</evidence>
<evidence type="ECO:0000259" key="11">
    <source>
        <dbReference type="Pfam" id="PF02866"/>
    </source>
</evidence>
<evidence type="ECO:0000256" key="4">
    <source>
        <dbReference type="ARBA" id="ARBA00023002"/>
    </source>
</evidence>
<feature type="binding site" evidence="7">
    <location>
        <position position="16"/>
    </location>
    <ligand>
        <name>NAD(+)</name>
        <dbReference type="ChEBI" id="CHEBI:57540"/>
    </ligand>
</feature>
<dbReference type="AlphaFoldDB" id="A0AB39L0B8"/>
<keyword evidence="7" id="KW-0597">Phosphoprotein</keyword>
<keyword evidence="5 7" id="KW-0520">NAD</keyword>
<dbReference type="PRINTS" id="PR00086">
    <property type="entry name" value="LLDHDRGNASE"/>
</dbReference>
<sequence length="317" mass="32736">MAAQTGKLVVVGAGAVGSSAAYAALIRASAREVVLYDIDASKVEAEVLDLAHGTQFTGAASITGGTDVALTAGADVVVITAGAKQKPGQTRLELAGTNARILEGLLPRLLEQSPDAVYVLVTNPCDVLTVIAQRITALPAGRVFASGTVLDTSRLRWLLGEHVGVSRSSVHAYIVGEHGDTEFPLWTCATIGGVPLQDWVDADGSRAFTPESLEALAHEVRTAAYRVIEGKGATNYAIGLSTARIVEAVLGREDAVLPVSTVLSGQYGIDGVALSLPSVVGAGGVRRVLEVPMDDGELARLARSADALRASVQSLGY</sequence>
<feature type="domain" description="Lactate/malate dehydrogenase C-terminal" evidence="11">
    <location>
        <begin position="148"/>
        <end position="313"/>
    </location>
</feature>
<dbReference type="InterPro" id="IPR011304">
    <property type="entry name" value="L-lactate_DH"/>
</dbReference>
<dbReference type="InterPro" id="IPR001557">
    <property type="entry name" value="L-lactate/malate_DH"/>
</dbReference>
<organism evidence="12">
    <name type="scientific">Sinomonas puerhi</name>
    <dbReference type="NCBI Taxonomy" id="3238584"/>
    <lineage>
        <taxon>Bacteria</taxon>
        <taxon>Bacillati</taxon>
        <taxon>Actinomycetota</taxon>
        <taxon>Actinomycetes</taxon>
        <taxon>Micrococcales</taxon>
        <taxon>Micrococcaceae</taxon>
        <taxon>Sinomonas</taxon>
    </lineage>
</organism>
<dbReference type="EMBL" id="CP163302">
    <property type="protein sequence ID" value="XDP44573.1"/>
    <property type="molecule type" value="Genomic_DNA"/>
</dbReference>
<keyword evidence="7" id="KW-0963">Cytoplasm</keyword>
<feature type="binding site" evidence="7">
    <location>
        <position position="91"/>
    </location>
    <ligand>
        <name>substrate</name>
    </ligand>
</feature>
<comment type="activity regulation">
    <text evidence="7">Allosterically activated by fructose 1,6-bisphosphate (FBP).</text>
</comment>
<dbReference type="GO" id="GO:0004459">
    <property type="term" value="F:L-lactate dehydrogenase (NAD+) activity"/>
    <property type="evidence" value="ECO:0007669"/>
    <property type="project" value="UniProtKB-UniRule"/>
</dbReference>
<comment type="catalytic activity">
    <reaction evidence="6 7">
        <text>(S)-lactate + NAD(+) = pyruvate + NADH + H(+)</text>
        <dbReference type="Rhea" id="RHEA:23444"/>
        <dbReference type="ChEBI" id="CHEBI:15361"/>
        <dbReference type="ChEBI" id="CHEBI:15378"/>
        <dbReference type="ChEBI" id="CHEBI:16651"/>
        <dbReference type="ChEBI" id="CHEBI:57540"/>
        <dbReference type="ChEBI" id="CHEBI:57945"/>
        <dbReference type="EC" id="1.1.1.27"/>
    </reaction>
</comment>
<dbReference type="InterPro" id="IPR018177">
    <property type="entry name" value="L-lactate_DH_AS"/>
</dbReference>
<feature type="binding site" evidence="7 9">
    <location>
        <position position="37"/>
    </location>
    <ligand>
        <name>NAD(+)</name>
        <dbReference type="ChEBI" id="CHEBI:57540"/>
    </ligand>
</feature>
<feature type="domain" description="Lactate/malate dehydrogenase N-terminal" evidence="10">
    <location>
        <begin position="7"/>
        <end position="144"/>
    </location>
</feature>
<accession>A0AB39L0B8</accession>
<proteinExistence type="inferred from homology"/>
<name>A0AB39L0B8_9MICC</name>
<dbReference type="GO" id="GO:0005737">
    <property type="term" value="C:cytoplasm"/>
    <property type="evidence" value="ECO:0007669"/>
    <property type="project" value="UniProtKB-SubCell"/>
</dbReference>
<comment type="caution">
    <text evidence="7">Lacks conserved residue(s) required for the propagation of feature annotation.</text>
</comment>
<dbReference type="InterPro" id="IPR022383">
    <property type="entry name" value="Lactate/malate_DH_C"/>
</dbReference>
<dbReference type="Pfam" id="PF02866">
    <property type="entry name" value="Ldh_1_C"/>
    <property type="match status" value="1"/>
</dbReference>
<comment type="similarity">
    <text evidence="2 7">Belongs to the LDH/MDH superfamily. LDH family.</text>
</comment>